<feature type="transmembrane region" description="Helical" evidence="6">
    <location>
        <begin position="95"/>
        <end position="116"/>
    </location>
</feature>
<accession>A0ABU3SUN0</accession>
<feature type="domain" description="Cytochrome b561 bacterial/Ni-hydrogenase" evidence="7">
    <location>
        <begin position="6"/>
        <end position="179"/>
    </location>
</feature>
<evidence type="ECO:0000256" key="3">
    <source>
        <dbReference type="ARBA" id="ARBA00022692"/>
    </source>
</evidence>
<comment type="subcellular location">
    <subcellularLocation>
        <location evidence="1">Cell membrane</location>
        <topology evidence="1">Multi-pass membrane protein</topology>
    </subcellularLocation>
</comment>
<reference evidence="8 9" key="1">
    <citation type="submission" date="2023-10" db="EMBL/GenBank/DDBJ databases">
        <title>Glaciecola aquimarina strain GGW-M5 nov., isolated from a coastal seawater.</title>
        <authorList>
            <person name="Bayburt H."/>
            <person name="Kim J.M."/>
            <person name="Choi B.J."/>
            <person name="Jeon C.O."/>
        </authorList>
    </citation>
    <scope>NUCLEOTIDE SEQUENCE [LARGE SCALE GENOMIC DNA]</scope>
    <source>
        <strain evidence="8 9">KCTC 32108</strain>
    </source>
</reference>
<dbReference type="Proteomes" id="UP001247805">
    <property type="component" value="Unassembled WGS sequence"/>
</dbReference>
<dbReference type="PANTHER" id="PTHR30485:SF2">
    <property type="entry name" value="BLL0597 PROTEIN"/>
    <property type="match status" value="1"/>
</dbReference>
<evidence type="ECO:0000259" key="7">
    <source>
        <dbReference type="Pfam" id="PF01292"/>
    </source>
</evidence>
<dbReference type="InterPro" id="IPR011577">
    <property type="entry name" value="Cyt_b561_bac/Ni-Hgenase"/>
</dbReference>
<keyword evidence="3 6" id="KW-0812">Transmembrane</keyword>
<sequence length="216" mass="24248">MSSVKVWDSAIRLFHWAIVICVFGAWLTMENRWILAHEIFGYSLLSLIIFRLMWGLVGSTTAKFSHFITSPNKAIRYLQASLKLSAEHHSGHNPAGAWMVVVLLGLLLLQTLSGLYSNNDLGFTGPLADGISKQLSDWFTQLHAWNFNLILAAIWLHLVAVFFYVLVKKENLVKAMFTGEKPKEQAGKYQNLKFVSSIKALLLLFVAALAVMILVI</sequence>
<evidence type="ECO:0000256" key="5">
    <source>
        <dbReference type="ARBA" id="ARBA00023136"/>
    </source>
</evidence>
<dbReference type="Gene3D" id="1.20.950.20">
    <property type="entry name" value="Transmembrane di-heme cytochromes, Chain C"/>
    <property type="match status" value="1"/>
</dbReference>
<feature type="transmembrane region" description="Helical" evidence="6">
    <location>
        <begin position="9"/>
        <end position="27"/>
    </location>
</feature>
<keyword evidence="5 6" id="KW-0472">Membrane</keyword>
<dbReference type="EMBL" id="JAWDIO010000002">
    <property type="protein sequence ID" value="MDU0353725.1"/>
    <property type="molecule type" value="Genomic_DNA"/>
</dbReference>
<keyword evidence="4 6" id="KW-1133">Transmembrane helix</keyword>
<comment type="caution">
    <text evidence="8">The sequence shown here is derived from an EMBL/GenBank/DDBJ whole genome shotgun (WGS) entry which is preliminary data.</text>
</comment>
<proteinExistence type="predicted"/>
<name>A0ABU3SUN0_9ALTE</name>
<dbReference type="InterPro" id="IPR016174">
    <property type="entry name" value="Di-haem_cyt_TM"/>
</dbReference>
<gene>
    <name evidence="8" type="ORF">RS130_07135</name>
</gene>
<protein>
    <submittedName>
        <fullName evidence="8">Cytochrome b/b6 domain-containing protein</fullName>
    </submittedName>
</protein>
<feature type="transmembrane region" description="Helical" evidence="6">
    <location>
        <begin position="198"/>
        <end position="215"/>
    </location>
</feature>
<evidence type="ECO:0000256" key="2">
    <source>
        <dbReference type="ARBA" id="ARBA00022475"/>
    </source>
</evidence>
<dbReference type="SUPFAM" id="SSF81342">
    <property type="entry name" value="Transmembrane di-heme cytochromes"/>
    <property type="match status" value="1"/>
</dbReference>
<organism evidence="8 9">
    <name type="scientific">Paraglaciecola aquimarina</name>
    <dbReference type="NCBI Taxonomy" id="1235557"/>
    <lineage>
        <taxon>Bacteria</taxon>
        <taxon>Pseudomonadati</taxon>
        <taxon>Pseudomonadota</taxon>
        <taxon>Gammaproteobacteria</taxon>
        <taxon>Alteromonadales</taxon>
        <taxon>Alteromonadaceae</taxon>
        <taxon>Paraglaciecola</taxon>
    </lineage>
</organism>
<keyword evidence="9" id="KW-1185">Reference proteome</keyword>
<dbReference type="Pfam" id="PF01292">
    <property type="entry name" value="Ni_hydr_CYTB"/>
    <property type="match status" value="1"/>
</dbReference>
<evidence type="ECO:0000256" key="6">
    <source>
        <dbReference type="SAM" id="Phobius"/>
    </source>
</evidence>
<evidence type="ECO:0000313" key="8">
    <source>
        <dbReference type="EMBL" id="MDU0353725.1"/>
    </source>
</evidence>
<dbReference type="PANTHER" id="PTHR30485">
    <property type="entry name" value="NI/FE-HYDROGENASE 1 B-TYPE CYTOCHROME SUBUNIT"/>
    <property type="match status" value="1"/>
</dbReference>
<dbReference type="RefSeq" id="WP_316025376.1">
    <property type="nucleotide sequence ID" value="NZ_JAWDIO010000002.1"/>
</dbReference>
<evidence type="ECO:0000256" key="1">
    <source>
        <dbReference type="ARBA" id="ARBA00004651"/>
    </source>
</evidence>
<keyword evidence="2" id="KW-1003">Cell membrane</keyword>
<feature type="transmembrane region" description="Helical" evidence="6">
    <location>
        <begin position="145"/>
        <end position="167"/>
    </location>
</feature>
<evidence type="ECO:0000256" key="4">
    <source>
        <dbReference type="ARBA" id="ARBA00022989"/>
    </source>
</evidence>
<feature type="transmembrane region" description="Helical" evidence="6">
    <location>
        <begin position="39"/>
        <end position="57"/>
    </location>
</feature>
<dbReference type="InterPro" id="IPR051542">
    <property type="entry name" value="Hydrogenase_cytochrome"/>
</dbReference>
<evidence type="ECO:0000313" key="9">
    <source>
        <dbReference type="Proteomes" id="UP001247805"/>
    </source>
</evidence>